<feature type="signal peptide" evidence="17">
    <location>
        <begin position="1"/>
        <end position="20"/>
    </location>
</feature>
<protein>
    <recommendedName>
        <fullName evidence="5">Tissue factor</fullName>
    </recommendedName>
    <alternativeName>
        <fullName evidence="14">Coagulation factor III</fullName>
    </alternativeName>
</protein>
<feature type="domain" description="Fibronectin type-III" evidence="18">
    <location>
        <begin position="24"/>
        <end position="122"/>
    </location>
</feature>
<keyword evidence="13" id="KW-0449">Lipoprotein</keyword>
<evidence type="ECO:0000256" key="14">
    <source>
        <dbReference type="ARBA" id="ARBA00031171"/>
    </source>
</evidence>
<evidence type="ECO:0000256" key="10">
    <source>
        <dbReference type="ARBA" id="ARBA00023139"/>
    </source>
</evidence>
<dbReference type="Pfam" id="PF09294">
    <property type="entry name" value="Interfer-bind"/>
    <property type="match status" value="1"/>
</dbReference>
<keyword evidence="16" id="KW-1133">Transmembrane helix</keyword>
<dbReference type="GO" id="GO:0004896">
    <property type="term" value="F:cytokine receptor activity"/>
    <property type="evidence" value="ECO:0007669"/>
    <property type="project" value="TreeGrafter"/>
</dbReference>
<comment type="similarity">
    <text evidence="3">Belongs to the tissue factor family.</text>
</comment>
<keyword evidence="7 17" id="KW-0732">Signal</keyword>
<dbReference type="CDD" id="cd00063">
    <property type="entry name" value="FN3"/>
    <property type="match status" value="3"/>
</dbReference>
<dbReference type="InterPro" id="IPR015373">
    <property type="entry name" value="Interferon/interleukin_rcp_dom"/>
</dbReference>
<evidence type="ECO:0000256" key="15">
    <source>
        <dbReference type="SAM" id="MobiDB-lite"/>
    </source>
</evidence>
<feature type="compositionally biased region" description="Basic and acidic residues" evidence="15">
    <location>
        <begin position="414"/>
        <end position="431"/>
    </location>
</feature>
<dbReference type="OMA" id="WDKLSIV"/>
<evidence type="ECO:0000256" key="13">
    <source>
        <dbReference type="ARBA" id="ARBA00023288"/>
    </source>
</evidence>
<dbReference type="PRINTS" id="PR00346">
    <property type="entry name" value="TISSUEFACTOR"/>
</dbReference>
<evidence type="ECO:0000256" key="7">
    <source>
        <dbReference type="ARBA" id="ARBA00022729"/>
    </source>
</evidence>
<comment type="subunit">
    <text evidence="4">Interacts with HSPE; the interaction, inhibited by heparin, promotes the generation of activated factor X and activates coagulation in the presence of activated factor VII.</text>
</comment>
<dbReference type="GO" id="GO:0005886">
    <property type="term" value="C:plasma membrane"/>
    <property type="evidence" value="ECO:0007669"/>
    <property type="project" value="TreeGrafter"/>
</dbReference>
<evidence type="ECO:0000256" key="11">
    <source>
        <dbReference type="ARBA" id="ARBA00023157"/>
    </source>
</evidence>
<organism evidence="19 20">
    <name type="scientific">Scyliorhinus torazame</name>
    <name type="common">Cloudy catshark</name>
    <name type="synonym">Catulus torazame</name>
    <dbReference type="NCBI Taxonomy" id="75743"/>
    <lineage>
        <taxon>Eukaryota</taxon>
        <taxon>Metazoa</taxon>
        <taxon>Chordata</taxon>
        <taxon>Craniata</taxon>
        <taxon>Vertebrata</taxon>
        <taxon>Chondrichthyes</taxon>
        <taxon>Elasmobranchii</taxon>
        <taxon>Galeomorphii</taxon>
        <taxon>Galeoidea</taxon>
        <taxon>Carcharhiniformes</taxon>
        <taxon>Scyliorhinidae</taxon>
        <taxon>Scyliorhinus</taxon>
    </lineage>
</organism>
<feature type="chain" id="PRO_5019169891" description="Tissue factor" evidence="17">
    <location>
        <begin position="21"/>
        <end position="469"/>
    </location>
</feature>
<dbReference type="InterPro" id="IPR003961">
    <property type="entry name" value="FN3_dom"/>
</dbReference>
<dbReference type="Proteomes" id="UP000288216">
    <property type="component" value="Unassembled WGS sequence"/>
</dbReference>
<evidence type="ECO:0000313" key="19">
    <source>
        <dbReference type="EMBL" id="GCB67752.1"/>
    </source>
</evidence>
<comment type="caution">
    <text evidence="19">The sequence shown here is derived from an EMBL/GenBank/DDBJ whole genome shotgun (WGS) entry which is preliminary data.</text>
</comment>
<evidence type="ECO:0000259" key="18">
    <source>
        <dbReference type="PROSITE" id="PS50853"/>
    </source>
</evidence>
<keyword evidence="6" id="KW-0356">Hemostasis</keyword>
<feature type="transmembrane region" description="Helical" evidence="16">
    <location>
        <begin position="326"/>
        <end position="348"/>
    </location>
</feature>
<dbReference type="GO" id="GO:0007596">
    <property type="term" value="P:blood coagulation"/>
    <property type="evidence" value="ECO:0007669"/>
    <property type="project" value="UniProtKB-KW"/>
</dbReference>
<gene>
    <name evidence="19" type="ORF">scyTo_0010293</name>
</gene>
<evidence type="ECO:0000256" key="16">
    <source>
        <dbReference type="SAM" id="Phobius"/>
    </source>
</evidence>
<comment type="function">
    <text evidence="1">Initiates blood coagulation by forming a complex with circulating factor VII or VIIa. The [TF:VIIa] complex activates factors IX or X by specific limited proteolysis. TF plays a role in normal hemostasis by initiating the cell-surface assembly and propagation of the coagulation protease cascade.</text>
</comment>
<dbReference type="STRING" id="75743.A0A401P3P8"/>
<dbReference type="InterPro" id="IPR050650">
    <property type="entry name" value="Type-II_Cytokine-TF_Rcpt"/>
</dbReference>
<sequence>MALKQPLFGFVWALASTVLGEITEPGNLRIDHVTSKHILKWDSVFSQGKSVTYSVQRTFDGDGNRNWTDVQNCTRIAETKCELLDDIASNASYSLRVRAEHRNETSNWTEAVAAPKYVTIGSFNMKHLVKWDPDVYQLGPVTYSVQFQGQFERSINGSWAEASNCTDLTETECDLFDSLAFYATYYLRVRAERGSAMSRWVEAEPFSPYKDTVIGPPKVEVLSQGGELHVTIGDPVAEDGLSLRNNYADLAYHVIYWVKNEEGTTKMQNKSATSSTVLLNLQPWTNYCLKVQAYSEESSKQGQFSTITCEYVTADAKRRALAAAEVLFITLVAVLVVTLGCFFFVIYARRAIKYLMYPSYSLPVHIREYLTEPFQQPLFETLNKEELHEEHWDKLSIVSQSEINSVPLNSTKTDGSKPDKATTKPDGKTLNEEDDVQSSQSSVDSGHYSNSTENSSHQTPQSLEDASRT</sequence>
<dbReference type="InterPro" id="IPR013783">
    <property type="entry name" value="Ig-like_fold"/>
</dbReference>
<dbReference type="AlphaFoldDB" id="A0A401P3P8"/>
<feature type="region of interest" description="Disordered" evidence="15">
    <location>
        <begin position="406"/>
        <end position="469"/>
    </location>
</feature>
<dbReference type="PANTHER" id="PTHR20859">
    <property type="entry name" value="INTERFERON/INTERLEUKIN RECEPTOR"/>
    <property type="match status" value="1"/>
</dbReference>
<keyword evidence="10" id="KW-0564">Palmitate</keyword>
<evidence type="ECO:0000256" key="12">
    <source>
        <dbReference type="ARBA" id="ARBA00023180"/>
    </source>
</evidence>
<evidence type="ECO:0000256" key="3">
    <source>
        <dbReference type="ARBA" id="ARBA00009197"/>
    </source>
</evidence>
<dbReference type="OrthoDB" id="9932619at2759"/>
<evidence type="ECO:0000256" key="6">
    <source>
        <dbReference type="ARBA" id="ARBA00022696"/>
    </source>
</evidence>
<evidence type="ECO:0000256" key="4">
    <source>
        <dbReference type="ARBA" id="ARBA00011184"/>
    </source>
</evidence>
<dbReference type="Gene3D" id="2.60.40.10">
    <property type="entry name" value="Immunoglobulins"/>
    <property type="match status" value="2"/>
</dbReference>
<dbReference type="PANTHER" id="PTHR20859:SF46">
    <property type="entry name" value="INTERFERON GAMMA RECEPTOR 2"/>
    <property type="match status" value="1"/>
</dbReference>
<dbReference type="InterPro" id="IPR001187">
    <property type="entry name" value="Tissue_factor"/>
</dbReference>
<name>A0A401P3P8_SCYTO</name>
<evidence type="ECO:0000256" key="9">
    <source>
        <dbReference type="ARBA" id="ARBA00023136"/>
    </source>
</evidence>
<dbReference type="SMART" id="SM00060">
    <property type="entry name" value="FN3"/>
    <property type="match status" value="3"/>
</dbReference>
<evidence type="ECO:0000256" key="17">
    <source>
        <dbReference type="SAM" id="SignalP"/>
    </source>
</evidence>
<comment type="subcellular location">
    <subcellularLocation>
        <location evidence="2">Membrane</location>
    </subcellularLocation>
</comment>
<evidence type="ECO:0000256" key="8">
    <source>
        <dbReference type="ARBA" id="ARBA00023084"/>
    </source>
</evidence>
<evidence type="ECO:0000256" key="5">
    <source>
        <dbReference type="ARBA" id="ARBA00018722"/>
    </source>
</evidence>
<dbReference type="Pfam" id="PF01108">
    <property type="entry name" value="Tissue_fac"/>
    <property type="match status" value="2"/>
</dbReference>
<dbReference type="EMBL" id="BFAA01004406">
    <property type="protein sequence ID" value="GCB67752.1"/>
    <property type="molecule type" value="Genomic_DNA"/>
</dbReference>
<reference evidence="19 20" key="1">
    <citation type="journal article" date="2018" name="Nat. Ecol. Evol.">
        <title>Shark genomes provide insights into elasmobranch evolution and the origin of vertebrates.</title>
        <authorList>
            <person name="Hara Y"/>
            <person name="Yamaguchi K"/>
            <person name="Onimaru K"/>
            <person name="Kadota M"/>
            <person name="Koyanagi M"/>
            <person name="Keeley SD"/>
            <person name="Tatsumi K"/>
            <person name="Tanaka K"/>
            <person name="Motone F"/>
            <person name="Kageyama Y"/>
            <person name="Nozu R"/>
            <person name="Adachi N"/>
            <person name="Nishimura O"/>
            <person name="Nakagawa R"/>
            <person name="Tanegashima C"/>
            <person name="Kiyatake I"/>
            <person name="Matsumoto R"/>
            <person name="Murakumo K"/>
            <person name="Nishida K"/>
            <person name="Terakita A"/>
            <person name="Kuratani S"/>
            <person name="Sato K"/>
            <person name="Hyodo S Kuraku.S."/>
        </authorList>
    </citation>
    <scope>NUCLEOTIDE SEQUENCE [LARGE SCALE GENOMIC DNA]</scope>
</reference>
<dbReference type="InterPro" id="IPR036116">
    <property type="entry name" value="FN3_sf"/>
</dbReference>
<keyword evidence="20" id="KW-1185">Reference proteome</keyword>
<evidence type="ECO:0000256" key="1">
    <source>
        <dbReference type="ARBA" id="ARBA00002201"/>
    </source>
</evidence>
<accession>A0A401P3P8</accession>
<keyword evidence="16" id="KW-0812">Transmembrane</keyword>
<dbReference type="PROSITE" id="PS50853">
    <property type="entry name" value="FN3"/>
    <property type="match status" value="2"/>
</dbReference>
<dbReference type="SUPFAM" id="SSF49265">
    <property type="entry name" value="Fibronectin type III"/>
    <property type="match status" value="3"/>
</dbReference>
<keyword evidence="11" id="KW-1015">Disulfide bond</keyword>
<feature type="domain" description="Fibronectin type-III" evidence="18">
    <location>
        <begin position="213"/>
        <end position="316"/>
    </location>
</feature>
<proteinExistence type="inferred from homology"/>
<evidence type="ECO:0000313" key="20">
    <source>
        <dbReference type="Proteomes" id="UP000288216"/>
    </source>
</evidence>
<keyword evidence="12" id="KW-0325">Glycoprotein</keyword>
<keyword evidence="9 16" id="KW-0472">Membrane</keyword>
<feature type="compositionally biased region" description="Polar residues" evidence="15">
    <location>
        <begin position="447"/>
        <end position="469"/>
    </location>
</feature>
<evidence type="ECO:0000256" key="2">
    <source>
        <dbReference type="ARBA" id="ARBA00004370"/>
    </source>
</evidence>
<keyword evidence="8" id="KW-0094">Blood coagulation</keyword>